<dbReference type="SUPFAM" id="SSF46689">
    <property type="entry name" value="Homeodomain-like"/>
    <property type="match status" value="2"/>
</dbReference>
<protein>
    <submittedName>
        <fullName evidence="6">AraC family transcriptional regulator</fullName>
    </submittedName>
</protein>
<evidence type="ECO:0000256" key="3">
    <source>
        <dbReference type="ARBA" id="ARBA00023163"/>
    </source>
</evidence>
<dbReference type="PANTHER" id="PTHR43436">
    <property type="entry name" value="ARAC-FAMILY TRANSCRIPTIONAL REGULATOR"/>
    <property type="match status" value="1"/>
</dbReference>
<dbReference type="InterPro" id="IPR009057">
    <property type="entry name" value="Homeodomain-like_sf"/>
</dbReference>
<dbReference type="PROSITE" id="PS00041">
    <property type="entry name" value="HTH_ARAC_FAMILY_1"/>
    <property type="match status" value="1"/>
</dbReference>
<evidence type="ECO:0000313" key="6">
    <source>
        <dbReference type="EMBL" id="WUN83349.1"/>
    </source>
</evidence>
<accession>A0ABZ1QLN6</accession>
<dbReference type="Proteomes" id="UP001432312">
    <property type="component" value="Chromosome"/>
</dbReference>
<sequence length="302" mass="32572">MDLEELRTLLARHARPDATTAVDGVLVSKVDRSDAPEPATTGTVLAVIAQGTKRLALGDRVLEYGAGQYLVASVDLPVTGQFLRVGPDRPALGFGLVLEPSDIAELLLLAGPGDVPRAGGTAVPALAVCDAPDELLDAVVRLLRLLDRPRDRAVLAPLIKREILWRVMTGEQGGTVRQLGLADSGLSHVARAVAWIRSHYAQPFRVEDLARLSGMSQSAFYRNFQAVTAMSPLRFQKQIRLQEARLLLAARPGDVTGVAHRVGYDSPSQFSREYRRQFGTPPSRDATRLRLDAPGAPAPVPS</sequence>
<evidence type="ECO:0000259" key="5">
    <source>
        <dbReference type="PROSITE" id="PS01124"/>
    </source>
</evidence>
<keyword evidence="2" id="KW-0238">DNA-binding</keyword>
<name>A0ABZ1QLN6_9ACTN</name>
<reference evidence="6" key="1">
    <citation type="submission" date="2022-10" db="EMBL/GenBank/DDBJ databases">
        <title>The complete genomes of actinobacterial strains from the NBC collection.</title>
        <authorList>
            <person name="Joergensen T.S."/>
            <person name="Alvarez Arevalo M."/>
            <person name="Sterndorff E.B."/>
            <person name="Faurdal D."/>
            <person name="Vuksanovic O."/>
            <person name="Mourched A.-S."/>
            <person name="Charusanti P."/>
            <person name="Shaw S."/>
            <person name="Blin K."/>
            <person name="Weber T."/>
        </authorList>
    </citation>
    <scope>NUCLEOTIDE SEQUENCE</scope>
    <source>
        <strain evidence="6">NBC_00303</strain>
    </source>
</reference>
<keyword evidence="3" id="KW-0804">Transcription</keyword>
<feature type="region of interest" description="Disordered" evidence="4">
    <location>
        <begin position="271"/>
        <end position="302"/>
    </location>
</feature>
<dbReference type="RefSeq" id="WP_031157607.1">
    <property type="nucleotide sequence ID" value="NZ_CP108036.1"/>
</dbReference>
<keyword evidence="7" id="KW-1185">Reference proteome</keyword>
<dbReference type="Gene3D" id="1.10.10.60">
    <property type="entry name" value="Homeodomain-like"/>
    <property type="match status" value="1"/>
</dbReference>
<dbReference type="InterPro" id="IPR018060">
    <property type="entry name" value="HTH_AraC"/>
</dbReference>
<evidence type="ECO:0000256" key="4">
    <source>
        <dbReference type="SAM" id="MobiDB-lite"/>
    </source>
</evidence>
<organism evidence="6 7">
    <name type="scientific">Streptomyces erythrochromogenes</name>
    <dbReference type="NCBI Taxonomy" id="285574"/>
    <lineage>
        <taxon>Bacteria</taxon>
        <taxon>Bacillati</taxon>
        <taxon>Actinomycetota</taxon>
        <taxon>Actinomycetes</taxon>
        <taxon>Kitasatosporales</taxon>
        <taxon>Streptomycetaceae</taxon>
        <taxon>Streptomyces</taxon>
    </lineage>
</organism>
<evidence type="ECO:0000256" key="2">
    <source>
        <dbReference type="ARBA" id="ARBA00023125"/>
    </source>
</evidence>
<proteinExistence type="predicted"/>
<dbReference type="PANTHER" id="PTHR43436:SF1">
    <property type="entry name" value="TRANSCRIPTIONAL REGULATORY PROTEIN"/>
    <property type="match status" value="1"/>
</dbReference>
<dbReference type="InterPro" id="IPR009594">
    <property type="entry name" value="Tscrpt_reg_HTH_AraC_N"/>
</dbReference>
<dbReference type="EMBL" id="CP108036">
    <property type="protein sequence ID" value="WUN83349.1"/>
    <property type="molecule type" value="Genomic_DNA"/>
</dbReference>
<dbReference type="Pfam" id="PF12833">
    <property type="entry name" value="HTH_18"/>
    <property type="match status" value="1"/>
</dbReference>
<dbReference type="InterPro" id="IPR018062">
    <property type="entry name" value="HTH_AraC-typ_CS"/>
</dbReference>
<dbReference type="PROSITE" id="PS01124">
    <property type="entry name" value="HTH_ARAC_FAMILY_2"/>
    <property type="match status" value="1"/>
</dbReference>
<evidence type="ECO:0000256" key="1">
    <source>
        <dbReference type="ARBA" id="ARBA00023015"/>
    </source>
</evidence>
<dbReference type="GeneID" id="95501458"/>
<dbReference type="Pfam" id="PF06719">
    <property type="entry name" value="AraC_N"/>
    <property type="match status" value="1"/>
</dbReference>
<evidence type="ECO:0000313" key="7">
    <source>
        <dbReference type="Proteomes" id="UP001432312"/>
    </source>
</evidence>
<keyword evidence="1" id="KW-0805">Transcription regulation</keyword>
<dbReference type="SMART" id="SM00342">
    <property type="entry name" value="HTH_ARAC"/>
    <property type="match status" value="1"/>
</dbReference>
<feature type="domain" description="HTH araC/xylS-type" evidence="5">
    <location>
        <begin position="190"/>
        <end position="288"/>
    </location>
</feature>
<gene>
    <name evidence="6" type="ORF">OHA91_35435</name>
</gene>